<evidence type="ECO:0000313" key="2">
    <source>
        <dbReference type="EMBL" id="EFX92297.1"/>
    </source>
</evidence>
<dbReference type="SMART" id="SM00458">
    <property type="entry name" value="RICIN"/>
    <property type="match status" value="1"/>
</dbReference>
<dbReference type="SUPFAM" id="SSF50370">
    <property type="entry name" value="Ricin B-like lectins"/>
    <property type="match status" value="1"/>
</dbReference>
<comment type="caution">
    <text evidence="2">The sequence shown here is derived from an EMBL/GenBank/DDBJ whole genome shotgun (WGS) entry which is preliminary data.</text>
</comment>
<dbReference type="AlphaFoldDB" id="E8KFM0"/>
<name>E8KFM0_9PAST</name>
<proteinExistence type="predicted"/>
<feature type="domain" description="Ricin B lectin" evidence="1">
    <location>
        <begin position="72"/>
        <end position="186"/>
    </location>
</feature>
<sequence length="186" mass="20590">MLLIKLKKSHKNDKGDVMQKVVLLTMLALSACVYVVPAAEVGGGYPTNTPNVIIVPSQQPNNQQGYPHLPHSGLIKTASGKCLDQSGSDYRGIIAYHCHGKANQRFEFMNSQIKVNGQCLDVGGEYQYNGAKVITYRCHGGENQRWFRDGQQIRSSMSGKCLDIGKRGNKLAIYQCDGSRGQQFFY</sequence>
<gene>
    <name evidence="2" type="ORF">HMPREF0027_0637</name>
</gene>
<dbReference type="HOGENOM" id="CLU_126394_0_0_6"/>
<dbReference type="Gene3D" id="2.80.10.50">
    <property type="match status" value="2"/>
</dbReference>
<dbReference type="Proteomes" id="UP000005467">
    <property type="component" value="Unassembled WGS sequence"/>
</dbReference>
<dbReference type="EMBL" id="AEVG01000044">
    <property type="protein sequence ID" value="EFX92297.1"/>
    <property type="molecule type" value="Genomic_DNA"/>
</dbReference>
<protein>
    <submittedName>
        <fullName evidence="2">Ricin-type beta-trefoil lectin domain protein</fullName>
    </submittedName>
</protein>
<evidence type="ECO:0000259" key="1">
    <source>
        <dbReference type="SMART" id="SM00458"/>
    </source>
</evidence>
<dbReference type="PROSITE" id="PS50231">
    <property type="entry name" value="RICIN_B_LECTIN"/>
    <property type="match status" value="1"/>
</dbReference>
<reference evidence="2 3" key="1">
    <citation type="submission" date="2011-01" db="EMBL/GenBank/DDBJ databases">
        <authorList>
            <person name="Muzny D."/>
            <person name="Qin X."/>
            <person name="Deng J."/>
            <person name="Jiang H."/>
            <person name="Liu Y."/>
            <person name="Qu J."/>
            <person name="Song X.-Z."/>
            <person name="Zhang L."/>
            <person name="Thornton R."/>
            <person name="Coyle M."/>
            <person name="Francisco L."/>
            <person name="Jackson L."/>
            <person name="Javaid M."/>
            <person name="Korchina V."/>
            <person name="Kovar C."/>
            <person name="Mata R."/>
            <person name="Mathew T."/>
            <person name="Ngo R."/>
            <person name="Nguyen L."/>
            <person name="Nguyen N."/>
            <person name="Okwuonu G."/>
            <person name="Ongeri F."/>
            <person name="Pham C."/>
            <person name="Simmons D."/>
            <person name="Wilczek-Boney K."/>
            <person name="Hale W."/>
            <person name="Jakkamsetti A."/>
            <person name="Pham P."/>
            <person name="Ruth R."/>
            <person name="San Lucas F."/>
            <person name="Warren J."/>
            <person name="Zhang J."/>
            <person name="Zhao Z."/>
            <person name="Zhou C."/>
            <person name="Zhu D."/>
            <person name="Lee S."/>
            <person name="Bess C."/>
            <person name="Blankenburg K."/>
            <person name="Forbes L."/>
            <person name="Fu Q."/>
            <person name="Gubbala S."/>
            <person name="Hirani K."/>
            <person name="Jayaseelan J.C."/>
            <person name="Lara F."/>
            <person name="Munidasa M."/>
            <person name="Palculict T."/>
            <person name="Patil S."/>
            <person name="Pu L.-L."/>
            <person name="Saada N."/>
            <person name="Tang L."/>
            <person name="Weissenberger G."/>
            <person name="Zhu Y."/>
            <person name="Hemphill L."/>
            <person name="Shang Y."/>
            <person name="Youmans B."/>
            <person name="Ayvaz T."/>
            <person name="Ross M."/>
            <person name="Santibanez J."/>
            <person name="Aqrawi P."/>
            <person name="Gross S."/>
            <person name="Joshi V."/>
            <person name="Fowler G."/>
            <person name="Nazareth L."/>
            <person name="Reid J."/>
            <person name="Worley K."/>
            <person name="Petrosino J."/>
            <person name="Highlander S."/>
            <person name="Gibbs R."/>
        </authorList>
    </citation>
    <scope>NUCLEOTIDE SEQUENCE [LARGE SCALE GENOMIC DNA]</scope>
    <source>
        <strain evidence="2 3">ATCC 25976</strain>
    </source>
</reference>
<keyword evidence="2" id="KW-0430">Lectin</keyword>
<dbReference type="GO" id="GO:0030246">
    <property type="term" value="F:carbohydrate binding"/>
    <property type="evidence" value="ECO:0007669"/>
    <property type="project" value="UniProtKB-KW"/>
</dbReference>
<accession>E8KFM0</accession>
<dbReference type="InterPro" id="IPR035992">
    <property type="entry name" value="Ricin_B-like_lectins"/>
</dbReference>
<organism evidence="2 3">
    <name type="scientific">Actinobacillus ureae ATCC 25976</name>
    <dbReference type="NCBI Taxonomy" id="887324"/>
    <lineage>
        <taxon>Bacteria</taxon>
        <taxon>Pseudomonadati</taxon>
        <taxon>Pseudomonadota</taxon>
        <taxon>Gammaproteobacteria</taxon>
        <taxon>Pasteurellales</taxon>
        <taxon>Pasteurellaceae</taxon>
        <taxon>Actinobacillus</taxon>
    </lineage>
</organism>
<dbReference type="PROSITE" id="PS51257">
    <property type="entry name" value="PROKAR_LIPOPROTEIN"/>
    <property type="match status" value="1"/>
</dbReference>
<evidence type="ECO:0000313" key="3">
    <source>
        <dbReference type="Proteomes" id="UP000005467"/>
    </source>
</evidence>
<dbReference type="InterPro" id="IPR000772">
    <property type="entry name" value="Ricin_B_lectin"/>
</dbReference>
<dbReference type="Pfam" id="PF00652">
    <property type="entry name" value="Ricin_B_lectin"/>
    <property type="match status" value="1"/>
</dbReference>
<keyword evidence="3" id="KW-1185">Reference proteome</keyword>